<gene>
    <name evidence="1" type="ORF">WA026_010253</name>
</gene>
<sequence>MSDSDSGIASPLSPLSLYGFLGYSDKDKEYCKSNEGNGKVESTRSNTEMPFCTLESVKVSFLFRFNFFRETNCFKRIAFVDLSNIWEGQRKIWRVKTD</sequence>
<accession>A0AAW1UIP2</accession>
<evidence type="ECO:0000313" key="2">
    <source>
        <dbReference type="Proteomes" id="UP001431783"/>
    </source>
</evidence>
<comment type="caution">
    <text evidence="1">The sequence shown here is derived from an EMBL/GenBank/DDBJ whole genome shotgun (WGS) entry which is preliminary data.</text>
</comment>
<name>A0AAW1UIP2_9CUCU</name>
<organism evidence="1 2">
    <name type="scientific">Henosepilachna vigintioctopunctata</name>
    <dbReference type="NCBI Taxonomy" id="420089"/>
    <lineage>
        <taxon>Eukaryota</taxon>
        <taxon>Metazoa</taxon>
        <taxon>Ecdysozoa</taxon>
        <taxon>Arthropoda</taxon>
        <taxon>Hexapoda</taxon>
        <taxon>Insecta</taxon>
        <taxon>Pterygota</taxon>
        <taxon>Neoptera</taxon>
        <taxon>Endopterygota</taxon>
        <taxon>Coleoptera</taxon>
        <taxon>Polyphaga</taxon>
        <taxon>Cucujiformia</taxon>
        <taxon>Coccinelloidea</taxon>
        <taxon>Coccinellidae</taxon>
        <taxon>Epilachninae</taxon>
        <taxon>Epilachnini</taxon>
        <taxon>Henosepilachna</taxon>
    </lineage>
</organism>
<dbReference type="AlphaFoldDB" id="A0AAW1UIP2"/>
<proteinExistence type="predicted"/>
<dbReference type="EMBL" id="JARQZJ010000064">
    <property type="protein sequence ID" value="KAK9880368.1"/>
    <property type="molecule type" value="Genomic_DNA"/>
</dbReference>
<protein>
    <submittedName>
        <fullName evidence="1">Uncharacterized protein</fullName>
    </submittedName>
</protein>
<keyword evidence="2" id="KW-1185">Reference proteome</keyword>
<dbReference type="Proteomes" id="UP001431783">
    <property type="component" value="Unassembled WGS sequence"/>
</dbReference>
<reference evidence="1 2" key="1">
    <citation type="submission" date="2023-03" db="EMBL/GenBank/DDBJ databases">
        <title>Genome insight into feeding habits of ladybird beetles.</title>
        <authorList>
            <person name="Li H.-S."/>
            <person name="Huang Y.-H."/>
            <person name="Pang H."/>
        </authorList>
    </citation>
    <scope>NUCLEOTIDE SEQUENCE [LARGE SCALE GENOMIC DNA]</scope>
    <source>
        <strain evidence="1">SYSU_2023b</strain>
        <tissue evidence="1">Whole body</tissue>
    </source>
</reference>
<evidence type="ECO:0000313" key="1">
    <source>
        <dbReference type="EMBL" id="KAK9880368.1"/>
    </source>
</evidence>